<keyword evidence="1" id="KW-0472">Membrane</keyword>
<keyword evidence="1" id="KW-1133">Transmembrane helix</keyword>
<dbReference type="Proteomes" id="UP000093159">
    <property type="component" value="Unassembled WGS sequence"/>
</dbReference>
<feature type="transmembrane region" description="Helical" evidence="1">
    <location>
        <begin position="20"/>
        <end position="41"/>
    </location>
</feature>
<organism evidence="2 3">
    <name type="scientific">Arcobacter porcinus</name>
    <dbReference type="NCBI Taxonomy" id="1935204"/>
    <lineage>
        <taxon>Bacteria</taxon>
        <taxon>Pseudomonadati</taxon>
        <taxon>Campylobacterota</taxon>
        <taxon>Epsilonproteobacteria</taxon>
        <taxon>Campylobacterales</taxon>
        <taxon>Arcobacteraceae</taxon>
        <taxon>Arcobacter</taxon>
    </lineage>
</organism>
<keyword evidence="3" id="KW-1185">Reference proteome</keyword>
<proteinExistence type="predicted"/>
<evidence type="ECO:0000313" key="3">
    <source>
        <dbReference type="Proteomes" id="UP000093159"/>
    </source>
</evidence>
<dbReference type="EMBL" id="LDIR01000002">
    <property type="protein sequence ID" value="OCL91785.1"/>
    <property type="molecule type" value="Genomic_DNA"/>
</dbReference>
<dbReference type="RefSeq" id="WP_119184263.1">
    <property type="nucleotide sequence ID" value="NZ_LCUI01000001.1"/>
</dbReference>
<name>A0ABX2YC97_9BACT</name>
<evidence type="ECO:0000313" key="2">
    <source>
        <dbReference type="EMBL" id="OCL91785.1"/>
    </source>
</evidence>
<sequence>MDKVSKMIFTKGISLKNTIFLFSLCIIIILLVVMGSQLLFYNKELALSKVASKLKSITIDLKNNIEQKDITYSSTVKVLSFLENDANVLEIYSKLLKSNPSVYAIYTLSKDNKFRYTQRFR</sequence>
<evidence type="ECO:0000256" key="1">
    <source>
        <dbReference type="SAM" id="Phobius"/>
    </source>
</evidence>
<keyword evidence="1" id="KW-0812">Transmembrane</keyword>
<protein>
    <submittedName>
        <fullName evidence="2">Uncharacterized protein</fullName>
    </submittedName>
</protein>
<accession>A0ABX2YC97</accession>
<reference evidence="2 3" key="1">
    <citation type="submission" date="2015-05" db="EMBL/GenBank/DDBJ databases">
        <authorList>
            <person name="Rovetto F."/>
            <person name="Cocolin L."/>
            <person name="Illeghems K."/>
            <person name="Van Nieuwerburgh F."/>
            <person name="Houf K."/>
        </authorList>
    </citation>
    <scope>NUCLEOTIDE SEQUENCE [LARGE SCALE GENOMIC DNA]</scope>
    <source>
        <strain evidence="2 3">117434</strain>
    </source>
</reference>
<gene>
    <name evidence="2" type="ORF">AAX28_01531</name>
</gene>
<comment type="caution">
    <text evidence="2">The sequence shown here is derived from an EMBL/GenBank/DDBJ whole genome shotgun (WGS) entry which is preliminary data.</text>
</comment>